<reference evidence="1" key="1">
    <citation type="submission" date="2018-02" db="EMBL/GenBank/DDBJ databases">
        <title>Rhizophora mucronata_Transcriptome.</title>
        <authorList>
            <person name="Meera S.P."/>
            <person name="Sreeshan A."/>
            <person name="Augustine A."/>
        </authorList>
    </citation>
    <scope>NUCLEOTIDE SEQUENCE</scope>
    <source>
        <tissue evidence="1">Leaf</tissue>
    </source>
</reference>
<name>A0A2P2MY95_RHIMU</name>
<dbReference type="AlphaFoldDB" id="A0A2P2MY95"/>
<evidence type="ECO:0000313" key="1">
    <source>
        <dbReference type="EMBL" id="MBX35200.1"/>
    </source>
</evidence>
<organism evidence="1">
    <name type="scientific">Rhizophora mucronata</name>
    <name type="common">Asiatic mangrove</name>
    <dbReference type="NCBI Taxonomy" id="61149"/>
    <lineage>
        <taxon>Eukaryota</taxon>
        <taxon>Viridiplantae</taxon>
        <taxon>Streptophyta</taxon>
        <taxon>Embryophyta</taxon>
        <taxon>Tracheophyta</taxon>
        <taxon>Spermatophyta</taxon>
        <taxon>Magnoliopsida</taxon>
        <taxon>eudicotyledons</taxon>
        <taxon>Gunneridae</taxon>
        <taxon>Pentapetalae</taxon>
        <taxon>rosids</taxon>
        <taxon>fabids</taxon>
        <taxon>Malpighiales</taxon>
        <taxon>Rhizophoraceae</taxon>
        <taxon>Rhizophora</taxon>
    </lineage>
</organism>
<dbReference type="EMBL" id="GGEC01054716">
    <property type="protein sequence ID" value="MBX35200.1"/>
    <property type="molecule type" value="Transcribed_RNA"/>
</dbReference>
<accession>A0A2P2MY95</accession>
<proteinExistence type="predicted"/>
<sequence>MIHNQFVNRHISYFTNILLFDENFFIKDFVQLLIEIDAKMKCTYSKL</sequence>
<protein>
    <submittedName>
        <fullName evidence="1">Uncharacterized protein</fullName>
    </submittedName>
</protein>